<dbReference type="PANTHER" id="PTHR10073">
    <property type="entry name" value="DNA MISMATCH REPAIR PROTEIN MLH, PMS, MUTL"/>
    <property type="match status" value="1"/>
</dbReference>
<feature type="compositionally biased region" description="Polar residues" evidence="3">
    <location>
        <begin position="662"/>
        <end position="684"/>
    </location>
</feature>
<evidence type="ECO:0000256" key="3">
    <source>
        <dbReference type="SAM" id="MobiDB-lite"/>
    </source>
</evidence>
<dbReference type="SMART" id="SM01340">
    <property type="entry name" value="DNA_mis_repair"/>
    <property type="match status" value="1"/>
</dbReference>
<feature type="region of interest" description="Disordered" evidence="3">
    <location>
        <begin position="364"/>
        <end position="396"/>
    </location>
</feature>
<protein>
    <recommendedName>
        <fullName evidence="4">DNA mismatch repair protein S5 domain-containing protein</fullName>
    </recommendedName>
</protein>
<dbReference type="InterPro" id="IPR038973">
    <property type="entry name" value="MutL/Mlh/Pms-like"/>
</dbReference>
<dbReference type="CDD" id="cd03485">
    <property type="entry name" value="MutL_Trans_hPMS_1_like"/>
    <property type="match status" value="1"/>
</dbReference>
<accession>A0A9W8SIN3</accession>
<dbReference type="SUPFAM" id="SSF54211">
    <property type="entry name" value="Ribosomal protein S5 domain 2-like"/>
    <property type="match status" value="1"/>
</dbReference>
<dbReference type="InterPro" id="IPR020568">
    <property type="entry name" value="Ribosomal_Su5_D2-typ_SF"/>
</dbReference>
<dbReference type="Proteomes" id="UP001152049">
    <property type="component" value="Unassembled WGS sequence"/>
</dbReference>
<dbReference type="GO" id="GO:0061982">
    <property type="term" value="P:meiosis I cell cycle process"/>
    <property type="evidence" value="ECO:0007669"/>
    <property type="project" value="UniProtKB-ARBA"/>
</dbReference>
<dbReference type="GO" id="GO:0032389">
    <property type="term" value="C:MutLalpha complex"/>
    <property type="evidence" value="ECO:0007669"/>
    <property type="project" value="TreeGrafter"/>
</dbReference>
<dbReference type="GO" id="GO:0030983">
    <property type="term" value="F:mismatched DNA binding"/>
    <property type="evidence" value="ECO:0007669"/>
    <property type="project" value="InterPro"/>
</dbReference>
<feature type="region of interest" description="Disordered" evidence="3">
    <location>
        <begin position="641"/>
        <end position="754"/>
    </location>
</feature>
<name>A0A9W8SIN3_9HYPO</name>
<evidence type="ECO:0000313" key="5">
    <source>
        <dbReference type="EMBL" id="KAJ4272183.1"/>
    </source>
</evidence>
<dbReference type="GO" id="GO:0140664">
    <property type="term" value="F:ATP-dependent DNA damage sensor activity"/>
    <property type="evidence" value="ECO:0007669"/>
    <property type="project" value="InterPro"/>
</dbReference>
<reference evidence="5" key="1">
    <citation type="submission" date="2022-09" db="EMBL/GenBank/DDBJ databases">
        <title>Fusarium specimens isolated from Avocado Roots.</title>
        <authorList>
            <person name="Stajich J."/>
            <person name="Roper C."/>
            <person name="Heimlech-Rivalta G."/>
        </authorList>
    </citation>
    <scope>NUCLEOTIDE SEQUENCE</scope>
    <source>
        <strain evidence="5">CF00136</strain>
    </source>
</reference>
<dbReference type="AlphaFoldDB" id="A0A9W8SIN3"/>
<feature type="compositionally biased region" description="Basic and acidic residues" evidence="3">
    <location>
        <begin position="730"/>
        <end position="754"/>
    </location>
</feature>
<keyword evidence="6" id="KW-1185">Reference proteome</keyword>
<dbReference type="PANTHER" id="PTHR10073:SF41">
    <property type="entry name" value="MISMATCH REPAIR PROTEIN, PUTATIVE (AFU_ORTHOLOGUE AFUA_8G05820)-RELATED"/>
    <property type="match status" value="1"/>
</dbReference>
<feature type="domain" description="DNA mismatch repair protein S5" evidence="4">
    <location>
        <begin position="217"/>
        <end position="359"/>
    </location>
</feature>
<dbReference type="Pfam" id="PF13589">
    <property type="entry name" value="HATPase_c_3"/>
    <property type="match status" value="1"/>
</dbReference>
<feature type="compositionally biased region" description="Basic and acidic residues" evidence="3">
    <location>
        <begin position="378"/>
        <end position="388"/>
    </location>
</feature>
<dbReference type="InterPro" id="IPR036890">
    <property type="entry name" value="HATPase_C_sf"/>
</dbReference>
<feature type="region of interest" description="Disordered" evidence="3">
    <location>
        <begin position="598"/>
        <end position="620"/>
    </location>
</feature>
<organism evidence="5 6">
    <name type="scientific">Fusarium torreyae</name>
    <dbReference type="NCBI Taxonomy" id="1237075"/>
    <lineage>
        <taxon>Eukaryota</taxon>
        <taxon>Fungi</taxon>
        <taxon>Dikarya</taxon>
        <taxon>Ascomycota</taxon>
        <taxon>Pezizomycotina</taxon>
        <taxon>Sordariomycetes</taxon>
        <taxon>Hypocreomycetidae</taxon>
        <taxon>Hypocreales</taxon>
        <taxon>Nectriaceae</taxon>
        <taxon>Fusarium</taxon>
    </lineage>
</organism>
<evidence type="ECO:0000313" key="6">
    <source>
        <dbReference type="Proteomes" id="UP001152049"/>
    </source>
</evidence>
<dbReference type="FunFam" id="3.30.565.10:FF:000017">
    <property type="entry name" value="PMS1 homolog 1, mismatch repair system component"/>
    <property type="match status" value="1"/>
</dbReference>
<comment type="caution">
    <text evidence="5">The sequence shown here is derived from an EMBL/GenBank/DDBJ whole genome shotgun (WGS) entry which is preliminary data.</text>
</comment>
<keyword evidence="2" id="KW-0227">DNA damage</keyword>
<comment type="similarity">
    <text evidence="1">Belongs to the DNA mismatch repair MutL/HexB family.</text>
</comment>
<dbReference type="Gene3D" id="3.30.230.10">
    <property type="match status" value="1"/>
</dbReference>
<gene>
    <name evidence="5" type="ORF">NW762_000894</name>
</gene>
<dbReference type="NCBIfam" id="TIGR00585">
    <property type="entry name" value="mutl"/>
    <property type="match status" value="1"/>
</dbReference>
<dbReference type="Gene3D" id="3.30.565.10">
    <property type="entry name" value="Histidine kinase-like ATPase, C-terminal domain"/>
    <property type="match status" value="1"/>
</dbReference>
<evidence type="ECO:0000256" key="1">
    <source>
        <dbReference type="ARBA" id="ARBA00006082"/>
    </source>
</evidence>
<dbReference type="PROSITE" id="PS00058">
    <property type="entry name" value="DNA_MISMATCH_REPAIR_1"/>
    <property type="match status" value="1"/>
</dbReference>
<dbReference type="InterPro" id="IPR013507">
    <property type="entry name" value="DNA_mismatch_S5_2-like"/>
</dbReference>
<dbReference type="GO" id="GO:0005524">
    <property type="term" value="F:ATP binding"/>
    <property type="evidence" value="ECO:0007669"/>
    <property type="project" value="InterPro"/>
</dbReference>
<dbReference type="InterPro" id="IPR014721">
    <property type="entry name" value="Ribsml_uS5_D2-typ_fold_subgr"/>
</dbReference>
<dbReference type="EMBL" id="JAOQAZ010000001">
    <property type="protein sequence ID" value="KAJ4272183.1"/>
    <property type="molecule type" value="Genomic_DNA"/>
</dbReference>
<dbReference type="SUPFAM" id="SSF55874">
    <property type="entry name" value="ATPase domain of HSP90 chaperone/DNA topoisomerase II/histidine kinase"/>
    <property type="match status" value="1"/>
</dbReference>
<proteinExistence type="inferred from homology"/>
<evidence type="ECO:0000259" key="4">
    <source>
        <dbReference type="SMART" id="SM01340"/>
    </source>
</evidence>
<feature type="region of interest" description="Disordered" evidence="3">
    <location>
        <begin position="419"/>
        <end position="446"/>
    </location>
</feature>
<feature type="compositionally biased region" description="Basic and acidic residues" evidence="3">
    <location>
        <begin position="649"/>
        <end position="661"/>
    </location>
</feature>
<dbReference type="InterPro" id="IPR014762">
    <property type="entry name" value="DNA_mismatch_repair_CS"/>
</dbReference>
<sequence>MSISALPPSTAHLLRSSSTIADPLSLVKELVDNSIDADATSIEITITPNTIDKIQVRDNGRGIQLEDYGVLGLPSHTSKLRSYDELHLKGGKTLGFRGEALASANRLATIKITTRTAQDPVASLLLLKSGSGGISKQQPVSGTVGTTIQAMDLFQNVPVRKQNAIKVSRKTLVDIKRLLESYVLALPHLKFTFKVPGGSCQPWLYSPCTSSNTQEAVTQVFGHSLATQLIEMSSSSNTDGSSTEAQSRELIITALLPRPVSDVKVIKGKGAFISVDSRPISTTRGTGKKLINILKSSISGVLGSSEASRTPANPFMQLSIKCLPGSYDPNVSPLKDEVLFLDEPAILNCFQVICDSIYNDQDLASKGPQDKPLLNPEPEPRQRAREDNAENEDFPTDQELIDSLNGELVRVLGGSSGTFGSGRAASPRPFSLVTPPTHATGPEGRNEPLYAEETRTVEKMMRTKSIVNLSRKESNSTDLDGTEGLVPVQVVPWRPATPLKDKSQTHSQHRALTSSRRFEDIGRYFRPVQDEPVEIATDETATSENVQHENDLATPRGTHRLPLKELTESCLNTFREEEDEEDDDGSVVDLPVAEMNVGPSPRTSPHRVAPSLPPNNPFRPLTRPMQVINSDLQLEQLVNLQTPPSSDPTRIENATRQDSRRQFTNNISNRGQRTSRGFTISSAGRTAGHGLRQSRLLSGGGQTVSHNRRRSEQVRHGSGLTGRRNTLTASHDDSEAHFKDLLHNSHADPKDQEG</sequence>
<dbReference type="InterPro" id="IPR002099">
    <property type="entry name" value="MutL/Mlh/PMS"/>
</dbReference>
<evidence type="ECO:0000256" key="2">
    <source>
        <dbReference type="ARBA" id="ARBA00022763"/>
    </source>
</evidence>
<dbReference type="GO" id="GO:0006298">
    <property type="term" value="P:mismatch repair"/>
    <property type="evidence" value="ECO:0007669"/>
    <property type="project" value="InterPro"/>
</dbReference>
<dbReference type="OrthoDB" id="10263226at2759"/>
<dbReference type="GO" id="GO:0016887">
    <property type="term" value="F:ATP hydrolysis activity"/>
    <property type="evidence" value="ECO:0007669"/>
    <property type="project" value="InterPro"/>
</dbReference>